<dbReference type="Proteomes" id="UP001550603">
    <property type="component" value="Unassembled WGS sequence"/>
</dbReference>
<gene>
    <name evidence="2" type="ORF">ABZ568_24785</name>
</gene>
<dbReference type="EMBL" id="JBEYBN010000038">
    <property type="protein sequence ID" value="MEU2269558.1"/>
    <property type="molecule type" value="Genomic_DNA"/>
</dbReference>
<name>A0ABV2XZW6_9ACTN</name>
<dbReference type="RefSeq" id="WP_359790893.1">
    <property type="nucleotide sequence ID" value="NZ_JBEYBN010000038.1"/>
</dbReference>
<sequence>MPVPPAASDQAIALLHDLGTAEIPHSGGTLLAHLERVREQLAGWGARPALQLAGLCHAFYGTDGFPTALLSLERRAELTAAIGAEAEAMVYLYASCDRKATYPTLADADAPFHDRFTGRSGILQPQQRRDFAELSAANELDLARIDSSFRETWGAELLALFTRFRPLLSQSAWSACRATLASDFPAQDLAGHRQVGGPGDQ</sequence>
<dbReference type="Pfam" id="PF20680">
    <property type="entry name" value="DUF6817"/>
    <property type="match status" value="1"/>
</dbReference>
<feature type="domain" description="DUF6817" evidence="1">
    <location>
        <begin position="15"/>
        <end position="98"/>
    </location>
</feature>
<proteinExistence type="predicted"/>
<protein>
    <submittedName>
        <fullName evidence="2">DUF6817 domain-containing protein</fullName>
    </submittedName>
</protein>
<reference evidence="2 3" key="1">
    <citation type="submission" date="2024-06" db="EMBL/GenBank/DDBJ databases">
        <title>The Natural Products Discovery Center: Release of the First 8490 Sequenced Strains for Exploring Actinobacteria Biosynthetic Diversity.</title>
        <authorList>
            <person name="Kalkreuter E."/>
            <person name="Kautsar S.A."/>
            <person name="Yang D."/>
            <person name="Bader C.D."/>
            <person name="Teijaro C.N."/>
            <person name="Fluegel L."/>
            <person name="Davis C.M."/>
            <person name="Simpson J.R."/>
            <person name="Lauterbach L."/>
            <person name="Steele A.D."/>
            <person name="Gui C."/>
            <person name="Meng S."/>
            <person name="Li G."/>
            <person name="Viehrig K."/>
            <person name="Ye F."/>
            <person name="Su P."/>
            <person name="Kiefer A.F."/>
            <person name="Nichols A."/>
            <person name="Cepeda A.J."/>
            <person name="Yan W."/>
            <person name="Fan B."/>
            <person name="Jiang Y."/>
            <person name="Adhikari A."/>
            <person name="Zheng C.-J."/>
            <person name="Schuster L."/>
            <person name="Cowan T.M."/>
            <person name="Smanski M.J."/>
            <person name="Chevrette M.G."/>
            <person name="De Carvalho L.P.S."/>
            <person name="Shen B."/>
        </authorList>
    </citation>
    <scope>NUCLEOTIDE SEQUENCE [LARGE SCALE GENOMIC DNA]</scope>
    <source>
        <strain evidence="2 3">NPDC019583</strain>
    </source>
</reference>
<evidence type="ECO:0000259" key="1">
    <source>
        <dbReference type="Pfam" id="PF20680"/>
    </source>
</evidence>
<accession>A0ABV2XZW6</accession>
<evidence type="ECO:0000313" key="2">
    <source>
        <dbReference type="EMBL" id="MEU2269558.1"/>
    </source>
</evidence>
<evidence type="ECO:0000313" key="3">
    <source>
        <dbReference type="Proteomes" id="UP001550603"/>
    </source>
</evidence>
<comment type="caution">
    <text evidence="2">The sequence shown here is derived from an EMBL/GenBank/DDBJ whole genome shotgun (WGS) entry which is preliminary data.</text>
</comment>
<organism evidence="2 3">
    <name type="scientific">Streptomyces olindensis</name>
    <dbReference type="NCBI Taxonomy" id="358823"/>
    <lineage>
        <taxon>Bacteria</taxon>
        <taxon>Bacillati</taxon>
        <taxon>Actinomycetota</taxon>
        <taxon>Actinomycetes</taxon>
        <taxon>Kitasatosporales</taxon>
        <taxon>Streptomycetaceae</taxon>
        <taxon>Streptomyces</taxon>
    </lineage>
</organism>
<keyword evidence="3" id="KW-1185">Reference proteome</keyword>
<dbReference type="InterPro" id="IPR049202">
    <property type="entry name" value="DUF6817"/>
</dbReference>